<dbReference type="Proteomes" id="UP000002216">
    <property type="component" value="Chromosome"/>
</dbReference>
<name>C7LVI9_DESBD</name>
<keyword evidence="3" id="KW-1185">Reference proteome</keyword>
<evidence type="ECO:0000313" key="2">
    <source>
        <dbReference type="EMBL" id="ACU89745.1"/>
    </source>
</evidence>
<dbReference type="KEGG" id="dba:Dbac_1653"/>
<gene>
    <name evidence="2" type="ordered locus">Dbac_1653</name>
</gene>
<feature type="compositionally biased region" description="Basic and acidic residues" evidence="1">
    <location>
        <begin position="1"/>
        <end position="11"/>
    </location>
</feature>
<organism evidence="2 3">
    <name type="scientific">Desulfomicrobium baculatum (strain DSM 4028 / VKM B-1378 / X)</name>
    <name type="common">Desulfovibrio baculatus</name>
    <dbReference type="NCBI Taxonomy" id="525897"/>
    <lineage>
        <taxon>Bacteria</taxon>
        <taxon>Pseudomonadati</taxon>
        <taxon>Thermodesulfobacteriota</taxon>
        <taxon>Desulfovibrionia</taxon>
        <taxon>Desulfovibrionales</taxon>
        <taxon>Desulfomicrobiaceae</taxon>
        <taxon>Desulfomicrobium</taxon>
    </lineage>
</organism>
<dbReference type="eggNOG" id="ENOG5033HDE">
    <property type="taxonomic scope" value="Bacteria"/>
</dbReference>
<dbReference type="EMBL" id="CP001629">
    <property type="protein sequence ID" value="ACU89745.1"/>
    <property type="molecule type" value="Genomic_DNA"/>
</dbReference>
<protein>
    <submittedName>
        <fullName evidence="2">Uncharacterized protein</fullName>
    </submittedName>
</protein>
<proteinExistence type="predicted"/>
<evidence type="ECO:0000256" key="1">
    <source>
        <dbReference type="SAM" id="MobiDB-lite"/>
    </source>
</evidence>
<dbReference type="AlphaFoldDB" id="C7LVI9"/>
<sequence length="77" mass="8924">MRDRKDQDGMEKNGNQGESAFSVWRLDDNNNEFLVRSGLTEEEALALVREYERKGHRQAYWVEKESWAADSVKSTAS</sequence>
<evidence type="ECO:0000313" key="3">
    <source>
        <dbReference type="Proteomes" id="UP000002216"/>
    </source>
</evidence>
<accession>C7LVI9</accession>
<dbReference type="HOGENOM" id="CLU_2632318_0_0_7"/>
<feature type="region of interest" description="Disordered" evidence="1">
    <location>
        <begin position="1"/>
        <end position="21"/>
    </location>
</feature>
<reference evidence="2 3" key="1">
    <citation type="journal article" date="2009" name="Stand. Genomic Sci.">
        <title>Complete genome sequence of Desulfomicrobium baculatum type strain (X).</title>
        <authorList>
            <person name="Copeland A."/>
            <person name="Spring S."/>
            <person name="Goker M."/>
            <person name="Schneider S."/>
            <person name="Lapidus A."/>
            <person name="Del Rio T.G."/>
            <person name="Tice H."/>
            <person name="Cheng J.F."/>
            <person name="Chen F."/>
            <person name="Nolan M."/>
            <person name="Bruce D."/>
            <person name="Goodwin L."/>
            <person name="Pitluck S."/>
            <person name="Ivanova N."/>
            <person name="Mavrommatis K."/>
            <person name="Ovchinnikova G."/>
            <person name="Pati A."/>
            <person name="Chen A."/>
            <person name="Palaniappan K."/>
            <person name="Land M."/>
            <person name="Hauser L."/>
            <person name="Chang Y.J."/>
            <person name="Jeffries C.C."/>
            <person name="Meincke L."/>
            <person name="Sims D."/>
            <person name="Brettin T."/>
            <person name="Detter J.C."/>
            <person name="Han C."/>
            <person name="Chain P."/>
            <person name="Bristow J."/>
            <person name="Eisen J.A."/>
            <person name="Markowitz V."/>
            <person name="Hugenholtz P."/>
            <person name="Kyrpides N.C."/>
            <person name="Klenk H.P."/>
            <person name="Lucas S."/>
        </authorList>
    </citation>
    <scope>NUCLEOTIDE SEQUENCE [LARGE SCALE GENOMIC DNA]</scope>
    <source>
        <strain evidence="3">DSM 4028 / VKM B-1378 / X</strain>
    </source>
</reference>